<accession>A0A183BCX8</accession>
<reference evidence="4" key="1">
    <citation type="submission" date="2016-06" db="UniProtKB">
        <authorList>
            <consortium name="WormBaseParasite"/>
        </authorList>
    </citation>
    <scope>IDENTIFICATION</scope>
</reference>
<evidence type="ECO:0000256" key="1">
    <source>
        <dbReference type="SAM" id="MobiDB-lite"/>
    </source>
</evidence>
<dbReference type="EMBL" id="UZAN01067295">
    <property type="protein sequence ID" value="VDP94340.1"/>
    <property type="molecule type" value="Genomic_DNA"/>
</dbReference>
<organism evidence="4">
    <name type="scientific">Echinostoma caproni</name>
    <dbReference type="NCBI Taxonomy" id="27848"/>
    <lineage>
        <taxon>Eukaryota</taxon>
        <taxon>Metazoa</taxon>
        <taxon>Spiralia</taxon>
        <taxon>Lophotrochozoa</taxon>
        <taxon>Platyhelminthes</taxon>
        <taxon>Trematoda</taxon>
        <taxon>Digenea</taxon>
        <taxon>Plagiorchiida</taxon>
        <taxon>Echinostomata</taxon>
        <taxon>Echinostomatoidea</taxon>
        <taxon>Echinostomatidae</taxon>
        <taxon>Echinostoma</taxon>
    </lineage>
</organism>
<dbReference type="AlphaFoldDB" id="A0A183BCX8"/>
<evidence type="ECO:0000313" key="2">
    <source>
        <dbReference type="EMBL" id="VDP94340.1"/>
    </source>
</evidence>
<evidence type="ECO:0000313" key="4">
    <source>
        <dbReference type="WBParaSite" id="ECPE_0001710701-mRNA-1"/>
    </source>
</evidence>
<keyword evidence="3" id="KW-1185">Reference proteome</keyword>
<dbReference type="WBParaSite" id="ECPE_0001710701-mRNA-1">
    <property type="protein sequence ID" value="ECPE_0001710701-mRNA-1"/>
    <property type="gene ID" value="ECPE_0001710701"/>
</dbReference>
<reference evidence="2 3" key="2">
    <citation type="submission" date="2018-11" db="EMBL/GenBank/DDBJ databases">
        <authorList>
            <consortium name="Pathogen Informatics"/>
        </authorList>
    </citation>
    <scope>NUCLEOTIDE SEQUENCE [LARGE SCALE GENOMIC DNA]</scope>
    <source>
        <strain evidence="2 3">Egypt</strain>
    </source>
</reference>
<evidence type="ECO:0000313" key="3">
    <source>
        <dbReference type="Proteomes" id="UP000272942"/>
    </source>
</evidence>
<protein>
    <submittedName>
        <fullName evidence="2 4">Uncharacterized protein</fullName>
    </submittedName>
</protein>
<dbReference type="Proteomes" id="UP000272942">
    <property type="component" value="Unassembled WGS sequence"/>
</dbReference>
<gene>
    <name evidence="2" type="ORF">ECPE_LOCUS17063</name>
</gene>
<dbReference type="OrthoDB" id="10507598at2759"/>
<feature type="region of interest" description="Disordered" evidence="1">
    <location>
        <begin position="1"/>
        <end position="21"/>
    </location>
</feature>
<name>A0A183BCX8_9TREM</name>
<sequence>MGFQAGQAIGSMTLEEQQNDKSRDLVYRDIACRWLRQHATRWKAWTIGWDQKLNLTVAGMFSMYGSWVVPGLKESFLFICEGLFNLPAQLVLRDDGVSLSA</sequence>
<proteinExistence type="predicted"/>